<dbReference type="RefSeq" id="WP_179606443.1">
    <property type="nucleotide sequence ID" value="NZ_BAABEH010000001.1"/>
</dbReference>
<proteinExistence type="predicted"/>
<dbReference type="PROSITE" id="PS51708">
    <property type="entry name" value="CHAD"/>
    <property type="match status" value="1"/>
</dbReference>
<sequence length="261" mass="28244">MFSLVAVSAELAEQLVALDEDGEDAVHQARIRVRRLRSILRVYRAAFDAEAALAMRTRLKTLGDRLGTVRDLEVKATTLDDLLEVDDPPDVVDAVTAEAEATRAEHGAALASLLRYVHGGTVRALLADLQMFAAEPPLSRKGRKHPGRVTTRGLEKAVVKVHRERGDSLEERHATRKAARKVRYAADAVADDLGRQAVRLSSAAKAAQDALGDNRDDLLLAHELRELGHVGLAMRCERRAADALDGLDAKLAAIAFEGASA</sequence>
<evidence type="ECO:0000313" key="3">
    <source>
        <dbReference type="Proteomes" id="UP000578352"/>
    </source>
</evidence>
<dbReference type="AlphaFoldDB" id="A0A853CVB9"/>
<dbReference type="PANTHER" id="PTHR39339">
    <property type="entry name" value="SLR1444 PROTEIN"/>
    <property type="match status" value="1"/>
</dbReference>
<dbReference type="Pfam" id="PF05235">
    <property type="entry name" value="CHAD"/>
    <property type="match status" value="1"/>
</dbReference>
<reference evidence="2 3" key="1">
    <citation type="submission" date="2020-07" db="EMBL/GenBank/DDBJ databases">
        <title>Sequencing the genomes of 1000 actinobacteria strains.</title>
        <authorList>
            <person name="Klenk H.-P."/>
        </authorList>
    </citation>
    <scope>NUCLEOTIDE SEQUENCE [LARGE SCALE GENOMIC DNA]</scope>
    <source>
        <strain evidence="2 3">DSM 15165</strain>
    </source>
</reference>
<dbReference type="Gene3D" id="1.40.20.10">
    <property type="entry name" value="CHAD domain"/>
    <property type="match status" value="1"/>
</dbReference>
<dbReference type="PANTHER" id="PTHR39339:SF1">
    <property type="entry name" value="CHAD DOMAIN-CONTAINING PROTEIN"/>
    <property type="match status" value="1"/>
</dbReference>
<comment type="caution">
    <text evidence="2">The sequence shown here is derived from an EMBL/GenBank/DDBJ whole genome shotgun (WGS) entry which is preliminary data.</text>
</comment>
<organism evidence="2 3">
    <name type="scientific">Leifsonia shinshuensis</name>
    <dbReference type="NCBI Taxonomy" id="150026"/>
    <lineage>
        <taxon>Bacteria</taxon>
        <taxon>Bacillati</taxon>
        <taxon>Actinomycetota</taxon>
        <taxon>Actinomycetes</taxon>
        <taxon>Micrococcales</taxon>
        <taxon>Microbacteriaceae</taxon>
        <taxon>Leifsonia</taxon>
    </lineage>
</organism>
<dbReference type="EMBL" id="JACCFL010000001">
    <property type="protein sequence ID" value="NYJ24362.1"/>
    <property type="molecule type" value="Genomic_DNA"/>
</dbReference>
<dbReference type="SMART" id="SM00880">
    <property type="entry name" value="CHAD"/>
    <property type="match status" value="1"/>
</dbReference>
<gene>
    <name evidence="2" type="ORF">HNR13_002649</name>
</gene>
<evidence type="ECO:0000313" key="2">
    <source>
        <dbReference type="EMBL" id="NYJ24362.1"/>
    </source>
</evidence>
<dbReference type="InterPro" id="IPR007899">
    <property type="entry name" value="CHAD_dom"/>
</dbReference>
<name>A0A853CVB9_9MICO</name>
<protein>
    <submittedName>
        <fullName evidence="2">CHAD domain-containing protein</fullName>
    </submittedName>
</protein>
<dbReference type="Proteomes" id="UP000578352">
    <property type="component" value="Unassembled WGS sequence"/>
</dbReference>
<accession>A0A853CVB9</accession>
<dbReference type="InterPro" id="IPR038186">
    <property type="entry name" value="CHAD_dom_sf"/>
</dbReference>
<evidence type="ECO:0000259" key="1">
    <source>
        <dbReference type="PROSITE" id="PS51708"/>
    </source>
</evidence>
<feature type="domain" description="CHAD" evidence="1">
    <location>
        <begin position="1"/>
        <end position="261"/>
    </location>
</feature>